<evidence type="ECO:0000313" key="2">
    <source>
        <dbReference type="Proteomes" id="UP000289340"/>
    </source>
</evidence>
<dbReference type="AlphaFoldDB" id="A0A445KZR3"/>
<dbReference type="Proteomes" id="UP000289340">
    <property type="component" value="Chromosome 4"/>
</dbReference>
<gene>
    <name evidence="1" type="ORF">D0Y65_009613</name>
</gene>
<dbReference type="EMBL" id="QZWG01000004">
    <property type="protein sequence ID" value="RZC16417.1"/>
    <property type="molecule type" value="Genomic_DNA"/>
</dbReference>
<sequence length="249" mass="28206">MFAKSENCCYIHLYVTRNRDEFWHEPRLAAPFSLVVNELVNEGINELVPIVEDDVGSNGNCPIQVDEVYVSDGDLTSKGLSEGSSSDSEYSPFDKYAELTNGDALSDFDESVDIKSYEGSHTWIRTTKNSNANSTWISKKLESLLIVDPYINYPAMSQVLLGKYGIMPSNDMQLYRAKRKMLETNNGIHFVSYNDLPPWIVSKNPQFKRIFVCMNTMKKVFVRGCRPWFGIDGCHLKGPFGGNLIFVIQ</sequence>
<accession>A0A445KZR3</accession>
<proteinExistence type="predicted"/>
<dbReference type="PANTHER" id="PTHR31973">
    <property type="entry name" value="POLYPROTEIN, PUTATIVE-RELATED"/>
    <property type="match status" value="1"/>
</dbReference>
<evidence type="ECO:0000313" key="1">
    <source>
        <dbReference type="EMBL" id="RZC16417.1"/>
    </source>
</evidence>
<protein>
    <submittedName>
        <fullName evidence="1">Uncharacterized protein</fullName>
    </submittedName>
</protein>
<organism evidence="1 2">
    <name type="scientific">Glycine soja</name>
    <name type="common">Wild soybean</name>
    <dbReference type="NCBI Taxonomy" id="3848"/>
    <lineage>
        <taxon>Eukaryota</taxon>
        <taxon>Viridiplantae</taxon>
        <taxon>Streptophyta</taxon>
        <taxon>Embryophyta</taxon>
        <taxon>Tracheophyta</taxon>
        <taxon>Spermatophyta</taxon>
        <taxon>Magnoliopsida</taxon>
        <taxon>eudicotyledons</taxon>
        <taxon>Gunneridae</taxon>
        <taxon>Pentapetalae</taxon>
        <taxon>rosids</taxon>
        <taxon>fabids</taxon>
        <taxon>Fabales</taxon>
        <taxon>Fabaceae</taxon>
        <taxon>Papilionoideae</taxon>
        <taxon>50 kb inversion clade</taxon>
        <taxon>NPAAA clade</taxon>
        <taxon>indigoferoid/millettioid clade</taxon>
        <taxon>Phaseoleae</taxon>
        <taxon>Glycine</taxon>
        <taxon>Glycine subgen. Soja</taxon>
    </lineage>
</organism>
<name>A0A445KZR3_GLYSO</name>
<keyword evidence="2" id="KW-1185">Reference proteome</keyword>
<reference evidence="1 2" key="1">
    <citation type="submission" date="2018-09" db="EMBL/GenBank/DDBJ databases">
        <title>A high-quality reference genome of wild soybean provides a powerful tool to mine soybean genomes.</title>
        <authorList>
            <person name="Xie M."/>
            <person name="Chung C.Y.L."/>
            <person name="Li M.-W."/>
            <person name="Wong F.-L."/>
            <person name="Chan T.-F."/>
            <person name="Lam H.-M."/>
        </authorList>
    </citation>
    <scope>NUCLEOTIDE SEQUENCE [LARGE SCALE GENOMIC DNA]</scope>
    <source>
        <strain evidence="2">cv. W05</strain>
        <tissue evidence="1">Hypocotyl of etiolated seedlings</tissue>
    </source>
</reference>
<comment type="caution">
    <text evidence="1">The sequence shown here is derived from an EMBL/GenBank/DDBJ whole genome shotgun (WGS) entry which is preliminary data.</text>
</comment>
<dbReference type="PANTHER" id="PTHR31973:SF187">
    <property type="entry name" value="MUTATOR TRANSPOSASE MUDRA PROTEIN"/>
    <property type="match status" value="1"/>
</dbReference>